<proteinExistence type="predicted"/>
<dbReference type="STRING" id="1428652.BIV24_19540"/>
<evidence type="ECO:0000256" key="1">
    <source>
        <dbReference type="SAM" id="MobiDB-lite"/>
    </source>
</evidence>
<accession>A0A1S2P8C5</accession>
<gene>
    <name evidence="2" type="ORF">BIV24_19540</name>
</gene>
<organism evidence="2 3">
    <name type="scientific">Streptomyces colonosanans</name>
    <dbReference type="NCBI Taxonomy" id="1428652"/>
    <lineage>
        <taxon>Bacteria</taxon>
        <taxon>Bacillati</taxon>
        <taxon>Actinomycetota</taxon>
        <taxon>Actinomycetes</taxon>
        <taxon>Kitasatosporales</taxon>
        <taxon>Streptomycetaceae</taxon>
        <taxon>Streptomyces</taxon>
    </lineage>
</organism>
<dbReference type="Proteomes" id="UP000179935">
    <property type="component" value="Unassembled WGS sequence"/>
</dbReference>
<keyword evidence="3" id="KW-1185">Reference proteome</keyword>
<dbReference type="AlphaFoldDB" id="A0A1S2P8C5"/>
<sequence>MQQEPRRRSSRSTVALLVAALVVALGAGGSVYALMRGDGIGGGGGGSPSPTSAAPTTSGPGTSEPSTPATSGPASHSPGASAVPAAYLGTWTAGIDNSTGHSTRRLVIQQGEVGDTVLSMTADGPTDQGTYHCVFQAKLAQRPTADGPLEIGPSTVTVGEPASSCTPGAATELTILPDGRLKRLNMSDGKSVTYTKGG</sequence>
<evidence type="ECO:0000313" key="3">
    <source>
        <dbReference type="Proteomes" id="UP000179935"/>
    </source>
</evidence>
<feature type="region of interest" description="Disordered" evidence="1">
    <location>
        <begin position="42"/>
        <end position="81"/>
    </location>
</feature>
<protein>
    <recommendedName>
        <fullName evidence="4">Serine/threonine protein kinase</fullName>
    </recommendedName>
</protein>
<feature type="compositionally biased region" description="Low complexity" evidence="1">
    <location>
        <begin position="48"/>
        <end position="81"/>
    </location>
</feature>
<evidence type="ECO:0008006" key="4">
    <source>
        <dbReference type="Google" id="ProtNLM"/>
    </source>
</evidence>
<comment type="caution">
    <text evidence="2">The sequence shown here is derived from an EMBL/GenBank/DDBJ whole genome shotgun (WGS) entry which is preliminary data.</text>
</comment>
<reference evidence="2 3" key="1">
    <citation type="submission" date="2016-10" db="EMBL/GenBank/DDBJ databases">
        <title>Genome sequence of Streptomyces sp. MUSC 93.</title>
        <authorList>
            <person name="Lee L.-H."/>
            <person name="Ser H.-L."/>
            <person name="Law J.W.-F."/>
        </authorList>
    </citation>
    <scope>NUCLEOTIDE SEQUENCE [LARGE SCALE GENOMIC DNA]</scope>
    <source>
        <strain evidence="2 3">MUSC 93</strain>
    </source>
</reference>
<name>A0A1S2P8C5_9ACTN</name>
<dbReference type="EMBL" id="MLYP01000049">
    <property type="protein sequence ID" value="OIJ89802.1"/>
    <property type="molecule type" value="Genomic_DNA"/>
</dbReference>
<evidence type="ECO:0000313" key="2">
    <source>
        <dbReference type="EMBL" id="OIJ89802.1"/>
    </source>
</evidence>